<dbReference type="GO" id="GO:0005770">
    <property type="term" value="C:late endosome"/>
    <property type="evidence" value="ECO:0007669"/>
    <property type="project" value="TreeGrafter"/>
</dbReference>
<dbReference type="InterPro" id="IPR001680">
    <property type="entry name" value="WD40_rpt"/>
</dbReference>
<feature type="compositionally biased region" description="Acidic residues" evidence="1">
    <location>
        <begin position="10"/>
        <end position="45"/>
    </location>
</feature>
<feature type="compositionally biased region" description="Basic residues" evidence="1">
    <location>
        <begin position="741"/>
        <end position="750"/>
    </location>
</feature>
<dbReference type="Gene3D" id="3.20.20.70">
    <property type="entry name" value="Aldolase class I"/>
    <property type="match status" value="1"/>
</dbReference>
<keyword evidence="4" id="KW-1185">Reference proteome</keyword>
<dbReference type="InterPro" id="IPR038499">
    <property type="entry name" value="BRO1_sf"/>
</dbReference>
<dbReference type="InterPro" id="IPR036322">
    <property type="entry name" value="WD40_repeat_dom_sf"/>
</dbReference>
<dbReference type="InterPro" id="IPR013917">
    <property type="entry name" value="tRNA_wybutosine-synth"/>
</dbReference>
<dbReference type="GO" id="GO:0016236">
    <property type="term" value="P:macroautophagy"/>
    <property type="evidence" value="ECO:0007669"/>
    <property type="project" value="TreeGrafter"/>
</dbReference>
<dbReference type="Gene3D" id="1.25.40.280">
    <property type="entry name" value="alix/aip1 like domains"/>
    <property type="match status" value="1"/>
</dbReference>
<dbReference type="Proteomes" id="UP000289738">
    <property type="component" value="Chromosome A03"/>
</dbReference>
<dbReference type="InterPro" id="IPR013785">
    <property type="entry name" value="Aldolase_TIM"/>
</dbReference>
<proteinExistence type="predicted"/>
<evidence type="ECO:0000256" key="1">
    <source>
        <dbReference type="SAM" id="MobiDB-lite"/>
    </source>
</evidence>
<dbReference type="Pfam" id="PF23411">
    <property type="entry name" value="Beta-prop_Vps41"/>
    <property type="match status" value="2"/>
</dbReference>
<dbReference type="SUPFAM" id="SSF50978">
    <property type="entry name" value="WD40 repeat-like"/>
    <property type="match status" value="1"/>
</dbReference>
<dbReference type="InterPro" id="IPR057780">
    <property type="entry name" value="Beta-prop_Vps41"/>
</dbReference>
<dbReference type="InterPro" id="IPR004328">
    <property type="entry name" value="BRO1_dom"/>
</dbReference>
<accession>A0A445DL74</accession>
<dbReference type="Gene3D" id="2.130.10.10">
    <property type="entry name" value="YVTN repeat-like/Quinoprotein amine dehydrogenase"/>
    <property type="match status" value="1"/>
</dbReference>
<protein>
    <recommendedName>
        <fullName evidence="2">BRO1 domain-containing protein</fullName>
    </recommendedName>
</protein>
<dbReference type="PROSITE" id="PS51180">
    <property type="entry name" value="BRO1"/>
    <property type="match status" value="1"/>
</dbReference>
<feature type="region of interest" description="Disordered" evidence="1">
    <location>
        <begin position="734"/>
        <end position="780"/>
    </location>
</feature>
<comment type="caution">
    <text evidence="3">The sequence shown here is derived from an EMBL/GenBank/DDBJ whole genome shotgun (WGS) entry which is preliminary data.</text>
</comment>
<dbReference type="Pfam" id="PF23556">
    <property type="entry name" value="TPR_Vps41"/>
    <property type="match status" value="1"/>
</dbReference>
<dbReference type="GO" id="GO:0006623">
    <property type="term" value="P:protein targeting to vacuole"/>
    <property type="evidence" value="ECO:0007669"/>
    <property type="project" value="InterPro"/>
</dbReference>
<dbReference type="GO" id="GO:0009267">
    <property type="term" value="P:cellular response to starvation"/>
    <property type="evidence" value="ECO:0007669"/>
    <property type="project" value="TreeGrafter"/>
</dbReference>
<evidence type="ECO:0000259" key="2">
    <source>
        <dbReference type="PROSITE" id="PS51180"/>
    </source>
</evidence>
<feature type="region of interest" description="Disordered" evidence="1">
    <location>
        <begin position="1"/>
        <end position="48"/>
    </location>
</feature>
<reference evidence="3 4" key="1">
    <citation type="submission" date="2019-01" db="EMBL/GenBank/DDBJ databases">
        <title>Sequencing of cultivated peanut Arachis hypogaea provides insights into genome evolution and oil improvement.</title>
        <authorList>
            <person name="Chen X."/>
        </authorList>
    </citation>
    <scope>NUCLEOTIDE SEQUENCE [LARGE SCALE GENOMIC DNA]</scope>
    <source>
        <strain evidence="4">cv. Fuhuasheng</strain>
        <tissue evidence="3">Leaves</tissue>
    </source>
</reference>
<dbReference type="PANTHER" id="PTHR12616:SF1">
    <property type="entry name" value="VACUOLAR PROTEIN SORTING-ASSOCIATED PROTEIN 41 HOMOLOG"/>
    <property type="match status" value="1"/>
</dbReference>
<evidence type="ECO:0000313" key="4">
    <source>
        <dbReference type="Proteomes" id="UP000289738"/>
    </source>
</evidence>
<dbReference type="GO" id="GO:0030897">
    <property type="term" value="C:HOPS complex"/>
    <property type="evidence" value="ECO:0007669"/>
    <property type="project" value="TreeGrafter"/>
</dbReference>
<dbReference type="PANTHER" id="PTHR12616">
    <property type="entry name" value="VACUOLAR PROTEIN SORTING VPS41"/>
    <property type="match status" value="1"/>
</dbReference>
<organism evidence="3 4">
    <name type="scientific">Arachis hypogaea</name>
    <name type="common">Peanut</name>
    <dbReference type="NCBI Taxonomy" id="3818"/>
    <lineage>
        <taxon>Eukaryota</taxon>
        <taxon>Viridiplantae</taxon>
        <taxon>Streptophyta</taxon>
        <taxon>Embryophyta</taxon>
        <taxon>Tracheophyta</taxon>
        <taxon>Spermatophyta</taxon>
        <taxon>Magnoliopsida</taxon>
        <taxon>eudicotyledons</taxon>
        <taxon>Gunneridae</taxon>
        <taxon>Pentapetalae</taxon>
        <taxon>rosids</taxon>
        <taxon>fabids</taxon>
        <taxon>Fabales</taxon>
        <taxon>Fabaceae</taxon>
        <taxon>Papilionoideae</taxon>
        <taxon>50 kb inversion clade</taxon>
        <taxon>dalbergioids sensu lato</taxon>
        <taxon>Dalbergieae</taxon>
        <taxon>Pterocarpus clade</taxon>
        <taxon>Arachis</taxon>
    </lineage>
</organism>
<dbReference type="GO" id="GO:0034058">
    <property type="term" value="P:endosomal vesicle fusion"/>
    <property type="evidence" value="ECO:0007669"/>
    <property type="project" value="TreeGrafter"/>
</dbReference>
<sequence>MAPIPSENGVEGDDEREEEEEEEEEGDEEEDEEAEEGEEEDDEEEPRLKYQRMGGSIPALLSSDAASCIAVAERMIALGTHDGIVYILDFLGNQVKEFPAHSAVVNDLSFDLEGEYIGSCSDDGSVVICGLFSDEKTKFEYHRPMKAIALDPDYTRNASRRFVAGGLAGNLYLNSKTWLGYRDQVLHSGEGPIHAVKWRTSLVAWANNTGVKVYDTANNQRVTFIERPRDSPRPELLLPHLVWQGNAQRPEVRIVTWNNDELSTDALPVHGFEHYKPKDYSLAHAPFSGSSNAGGQWAAGDEPLYYIVSPKDVVIAKPRDTEDHITWLLQHGWHEKALAVVESSHGRSELLDEVGSRYLDHLIVERKYSEAASLCPKLLRGSASAWERWVFHFAHLRQLPVLVPYMPTENPRLRDSAYEVALNALATNPSFHKDLLSTIKSWPPVIYSALSVISAIEPQLKTSSMTEPLKEALAELYVINGQHEKAVALYADLMKPEVFDFIDKHKLHGAIREKVFQLMMIDCKRAVPLLIQAKNLISSPEVVKQLQNADNESDSRYFLHLYLHSLFEVNPHAGRDFHDMQDSLTALKEKLQRTVYRLTLVKGWNTEDIDAYYELISIGEPDFVEIKGVTYCGSSATSKLTMENVPWHAYVKAFSEALALKSQGEYEVACEHAHSCCVLLAKIKKFKIDGKWYTWIDYDKFHDLVASGRTFDSTDYMTATPSWAVYGAEEGGFDPEQSRYRKERRHHKSSRNQSEDVIVPDGSNLQRSRRGGGNTSSGGRVTAVDEVPIAMVVDDGKSWIELRRYKHYFNKMKGVVVSFEVVAGEELPLCHWREIQIIKDVSGIIKPSRLKGERRSGEFANPNPIPIQGFLIVSQFDAAMNNDDRVLSIPLKKTDPVELYQPLRKLVASKYSEGDAQKVESVLETLNKCRRDMVEPRADLSLPMQLDCLLHYFKCLSMVARLFTSLSSDADPILFVWYDAFNPDHQDGVSSQRSAIQLEKAAVVFNLGAIYSQIAASCDRTTALGRHLAMEAFKVAANFFRQLWQVFAKDVVATLDLTLVFAEFLHLLFSAQASELELREELNNNDASYALQQHRCALSFISVSELYGRAYALIPTDSAARKHVDSFDQTWVTHLYQKATFFEAEARQRQSSILPESERPHEFSSVESCALDHDAECVPEILVRGICCRVRKVLYEDRKQTKRYEILDEFVHVKRKLPPPQSSLPRYPASAYYMSTYGPLANYDRSDVTQQFLLGYCKAHSLLQGVCEAPSCLDLLSEVSPVKTRDGNLVANAATLEAPNLALET</sequence>
<dbReference type="InterPro" id="IPR015943">
    <property type="entry name" value="WD40/YVTN_repeat-like_dom_sf"/>
</dbReference>
<dbReference type="InterPro" id="IPR045111">
    <property type="entry name" value="Vps41/Vps8"/>
</dbReference>
<dbReference type="SMART" id="SM01041">
    <property type="entry name" value="BRO1"/>
    <property type="match status" value="1"/>
</dbReference>
<dbReference type="STRING" id="3818.A0A445DL74"/>
<gene>
    <name evidence="3" type="ORF">Ahy_A03g010145</name>
</gene>
<feature type="domain" description="BRO1" evidence="2">
    <location>
        <begin position="885"/>
        <end position="1282"/>
    </location>
</feature>
<dbReference type="Pfam" id="PF08608">
    <property type="entry name" value="Wyosine_form"/>
    <property type="match status" value="1"/>
</dbReference>
<name>A0A445DL74_ARAHY</name>
<dbReference type="SMART" id="SM00320">
    <property type="entry name" value="WD40"/>
    <property type="match status" value="2"/>
</dbReference>
<dbReference type="EMBL" id="SDMP01000003">
    <property type="protein sequence ID" value="RYR63977.1"/>
    <property type="molecule type" value="Genomic_DNA"/>
</dbReference>
<evidence type="ECO:0000313" key="3">
    <source>
        <dbReference type="EMBL" id="RYR63977.1"/>
    </source>
</evidence>
<dbReference type="Pfam" id="PF03097">
    <property type="entry name" value="BRO1"/>
    <property type="match status" value="1"/>
</dbReference>